<proteinExistence type="predicted"/>
<dbReference type="OrthoDB" id="5328543at2"/>
<evidence type="ECO:0000313" key="1">
    <source>
        <dbReference type="EMBL" id="TWP52194.1"/>
    </source>
</evidence>
<organism evidence="1 2">
    <name type="scientific">Lentzea tibetensis</name>
    <dbReference type="NCBI Taxonomy" id="2591470"/>
    <lineage>
        <taxon>Bacteria</taxon>
        <taxon>Bacillati</taxon>
        <taxon>Actinomycetota</taxon>
        <taxon>Actinomycetes</taxon>
        <taxon>Pseudonocardiales</taxon>
        <taxon>Pseudonocardiaceae</taxon>
        <taxon>Lentzea</taxon>
    </lineage>
</organism>
<keyword evidence="2" id="KW-1185">Reference proteome</keyword>
<dbReference type="AlphaFoldDB" id="A0A563EYI0"/>
<accession>A0A563EYI0</accession>
<evidence type="ECO:0000313" key="2">
    <source>
        <dbReference type="Proteomes" id="UP000316639"/>
    </source>
</evidence>
<protein>
    <submittedName>
        <fullName evidence="1">Uncharacterized protein</fullName>
    </submittedName>
</protein>
<dbReference type="Proteomes" id="UP000316639">
    <property type="component" value="Unassembled WGS sequence"/>
</dbReference>
<dbReference type="EMBL" id="VOBR01000006">
    <property type="protein sequence ID" value="TWP52194.1"/>
    <property type="molecule type" value="Genomic_DNA"/>
</dbReference>
<gene>
    <name evidence="1" type="ORF">FKR81_11500</name>
</gene>
<name>A0A563EYI0_9PSEU</name>
<dbReference type="RefSeq" id="WP_146350990.1">
    <property type="nucleotide sequence ID" value="NZ_VOBR01000006.1"/>
</dbReference>
<comment type="caution">
    <text evidence="1">The sequence shown here is derived from an EMBL/GenBank/DDBJ whole genome shotgun (WGS) entry which is preliminary data.</text>
</comment>
<reference evidence="1 2" key="1">
    <citation type="submission" date="2019-07" db="EMBL/GenBank/DDBJ databases">
        <title>Lentzea xizangensis sp. nov., isolated from Qinghai-Tibetan Plateau Soils.</title>
        <authorList>
            <person name="Huang J."/>
        </authorList>
    </citation>
    <scope>NUCLEOTIDE SEQUENCE [LARGE SCALE GENOMIC DNA]</scope>
    <source>
        <strain evidence="1 2">FXJ1.1311</strain>
    </source>
</reference>
<sequence length="128" mass="14202">MTVQHTHRLDGHSLVPTALFDRLVARITADHGFDPTLSARIVDQAPVFLKACADNRGTPLSPSWLVDIGWHAFLLHTREYAEFCQRVAGRFIHHVPTDEPGGTTTGHTIEAIRASGFTVDETLWENSC</sequence>